<evidence type="ECO:0000313" key="2">
    <source>
        <dbReference type="Proteomes" id="UP000181909"/>
    </source>
</evidence>
<name>A0A1K1WD84_STRAR</name>
<reference evidence="1 2" key="1">
    <citation type="submission" date="2016-11" db="EMBL/GenBank/DDBJ databases">
        <authorList>
            <person name="Jaros S."/>
            <person name="Januszkiewicz K."/>
            <person name="Wedrychowicz H."/>
        </authorList>
    </citation>
    <scope>NUCLEOTIDE SEQUENCE [LARGE SCALE GENOMIC DNA]</scope>
    <source>
        <strain evidence="1 2">OK807</strain>
    </source>
</reference>
<dbReference type="EMBL" id="FPJO01000002">
    <property type="protein sequence ID" value="SFX35328.1"/>
    <property type="molecule type" value="Genomic_DNA"/>
</dbReference>
<dbReference type="InterPro" id="IPR029063">
    <property type="entry name" value="SAM-dependent_MTases_sf"/>
</dbReference>
<organism evidence="1 2">
    <name type="scientific">Streptomyces atratus</name>
    <dbReference type="NCBI Taxonomy" id="1893"/>
    <lineage>
        <taxon>Bacteria</taxon>
        <taxon>Bacillati</taxon>
        <taxon>Actinomycetota</taxon>
        <taxon>Actinomycetes</taxon>
        <taxon>Kitasatosporales</taxon>
        <taxon>Streptomycetaceae</taxon>
        <taxon>Streptomyces</taxon>
    </lineage>
</organism>
<accession>A0A1K1WD84</accession>
<evidence type="ECO:0000313" key="1">
    <source>
        <dbReference type="EMBL" id="SFX35328.1"/>
    </source>
</evidence>
<protein>
    <submittedName>
        <fullName evidence="1">Uncharacterized protein</fullName>
    </submittedName>
</protein>
<dbReference type="RefSeq" id="WP_072484051.1">
    <property type="nucleotide sequence ID" value="NZ_CP108276.1"/>
</dbReference>
<dbReference type="OrthoDB" id="8163513at2"/>
<proteinExistence type="predicted"/>
<dbReference type="STRING" id="1893.SAMN02787144_1002403"/>
<dbReference type="SUPFAM" id="SSF53335">
    <property type="entry name" value="S-adenosyl-L-methionine-dependent methyltransferases"/>
    <property type="match status" value="1"/>
</dbReference>
<dbReference type="AlphaFoldDB" id="A0A1K1WD84"/>
<dbReference type="Proteomes" id="UP000181909">
    <property type="component" value="Unassembled WGS sequence"/>
</dbReference>
<gene>
    <name evidence="1" type="ORF">SAMN02787144_1002403</name>
</gene>
<sequence>MDWRAWHDAYGIPDSWLARRLRAVRGRDLIDVLADHSRRDGVRARLVELDPGNTAPAREPARRAGLTRVEVVTGDASLADHYAQAARP</sequence>